<gene>
    <name evidence="1" type="ORF">NDU88_005731</name>
</gene>
<name>A0AAV7RPV9_PLEWA</name>
<sequence>MKVCSIKLELIVDSVAMLGAPPPRPTEAPRGLPGGSLEAPLELWSTLEALAARRQLGPGVRRLPWGSGARPWSWGVVAVRPERRPGPRDALSPGGPLEFGARKAGGPGALLGPLNSRIVSRVLALSCLGALEERGALTCAFGSGSRAGAPCCGLADWGLAERRTPMEAGGPVAGPTLLLAAD</sequence>
<dbReference type="EMBL" id="JANPWB010000009">
    <property type="protein sequence ID" value="KAJ1152958.1"/>
    <property type="molecule type" value="Genomic_DNA"/>
</dbReference>
<evidence type="ECO:0000313" key="1">
    <source>
        <dbReference type="EMBL" id="KAJ1152958.1"/>
    </source>
</evidence>
<accession>A0AAV7RPV9</accession>
<evidence type="ECO:0000313" key="2">
    <source>
        <dbReference type="Proteomes" id="UP001066276"/>
    </source>
</evidence>
<dbReference type="AlphaFoldDB" id="A0AAV7RPV9"/>
<reference evidence="1" key="1">
    <citation type="journal article" date="2022" name="bioRxiv">
        <title>Sequencing and chromosome-scale assembly of the giantPleurodeles waltlgenome.</title>
        <authorList>
            <person name="Brown T."/>
            <person name="Elewa A."/>
            <person name="Iarovenko S."/>
            <person name="Subramanian E."/>
            <person name="Araus A.J."/>
            <person name="Petzold A."/>
            <person name="Susuki M."/>
            <person name="Suzuki K.-i.T."/>
            <person name="Hayashi T."/>
            <person name="Toyoda A."/>
            <person name="Oliveira C."/>
            <person name="Osipova E."/>
            <person name="Leigh N.D."/>
            <person name="Simon A."/>
            <person name="Yun M.H."/>
        </authorList>
    </citation>
    <scope>NUCLEOTIDE SEQUENCE</scope>
    <source>
        <strain evidence="1">20211129_DDA</strain>
        <tissue evidence="1">Liver</tissue>
    </source>
</reference>
<dbReference type="Proteomes" id="UP001066276">
    <property type="component" value="Chromosome 5"/>
</dbReference>
<organism evidence="1 2">
    <name type="scientific">Pleurodeles waltl</name>
    <name type="common">Iberian ribbed newt</name>
    <dbReference type="NCBI Taxonomy" id="8319"/>
    <lineage>
        <taxon>Eukaryota</taxon>
        <taxon>Metazoa</taxon>
        <taxon>Chordata</taxon>
        <taxon>Craniata</taxon>
        <taxon>Vertebrata</taxon>
        <taxon>Euteleostomi</taxon>
        <taxon>Amphibia</taxon>
        <taxon>Batrachia</taxon>
        <taxon>Caudata</taxon>
        <taxon>Salamandroidea</taxon>
        <taxon>Salamandridae</taxon>
        <taxon>Pleurodelinae</taxon>
        <taxon>Pleurodeles</taxon>
    </lineage>
</organism>
<proteinExistence type="predicted"/>
<comment type="caution">
    <text evidence="1">The sequence shown here is derived from an EMBL/GenBank/DDBJ whole genome shotgun (WGS) entry which is preliminary data.</text>
</comment>
<keyword evidence="2" id="KW-1185">Reference proteome</keyword>
<protein>
    <submittedName>
        <fullName evidence="1">Uncharacterized protein</fullName>
    </submittedName>
</protein>